<dbReference type="AlphaFoldDB" id="A0A4V5P0H1"/>
<evidence type="ECO:0000313" key="2">
    <source>
        <dbReference type="EMBL" id="TKC01293.1"/>
    </source>
</evidence>
<dbReference type="RefSeq" id="WP_136876540.1">
    <property type="nucleotide sequence ID" value="NZ_SWBO01000004.1"/>
</dbReference>
<dbReference type="Pfam" id="PF16871">
    <property type="entry name" value="DUF5077"/>
    <property type="match status" value="1"/>
</dbReference>
<gene>
    <name evidence="2" type="ORF">FA045_08625</name>
</gene>
<protein>
    <submittedName>
        <fullName evidence="2">DUF5077 domain-containing protein</fullName>
    </submittedName>
</protein>
<dbReference type="PROSITE" id="PS51257">
    <property type="entry name" value="PROKAR_LIPOPROTEIN"/>
    <property type="match status" value="1"/>
</dbReference>
<evidence type="ECO:0000313" key="3">
    <source>
        <dbReference type="Proteomes" id="UP000310477"/>
    </source>
</evidence>
<keyword evidence="3" id="KW-1185">Reference proteome</keyword>
<accession>A0A4V5P0H1</accession>
<dbReference type="InterPro" id="IPR021862">
    <property type="entry name" value="DUF3472"/>
</dbReference>
<dbReference type="Proteomes" id="UP000310477">
    <property type="component" value="Unassembled WGS sequence"/>
</dbReference>
<dbReference type="Pfam" id="PF11958">
    <property type="entry name" value="DUF3472"/>
    <property type="match status" value="1"/>
</dbReference>
<organism evidence="2 3">
    <name type="scientific">Pedobacter cryotolerans</name>
    <dbReference type="NCBI Taxonomy" id="2571270"/>
    <lineage>
        <taxon>Bacteria</taxon>
        <taxon>Pseudomonadati</taxon>
        <taxon>Bacteroidota</taxon>
        <taxon>Sphingobacteriia</taxon>
        <taxon>Sphingobacteriales</taxon>
        <taxon>Sphingobacteriaceae</taxon>
        <taxon>Pedobacter</taxon>
    </lineage>
</organism>
<reference evidence="2 3" key="1">
    <citation type="submission" date="2019-04" db="EMBL/GenBank/DDBJ databases">
        <title>Pedobacter sp. AR-2-6 sp. nov., isolated from Arctic soil.</title>
        <authorList>
            <person name="Dahal R.H."/>
            <person name="Kim D.-U."/>
        </authorList>
    </citation>
    <scope>NUCLEOTIDE SEQUENCE [LARGE SCALE GENOMIC DNA]</scope>
    <source>
        <strain evidence="2 3">AR-2-6</strain>
    </source>
</reference>
<dbReference type="EMBL" id="SWBO01000004">
    <property type="protein sequence ID" value="TKC01293.1"/>
    <property type="molecule type" value="Genomic_DNA"/>
</dbReference>
<feature type="domain" description="DUF5077" evidence="1">
    <location>
        <begin position="47"/>
        <end position="172"/>
    </location>
</feature>
<dbReference type="InterPro" id="IPR031712">
    <property type="entry name" value="DUF5077"/>
</dbReference>
<dbReference type="OrthoDB" id="6014523at2"/>
<proteinExistence type="predicted"/>
<sequence length="452" mass="50470">MIKYLTCIASIVAIFSCSKNENLKLIKTDATPTIVVNNVAEGQKVTIPLGGNAYITTSDNSFTEKIDDRGATGLTNWTNANTVVSVYFKVQDIGKVNLYLRAKVDEGSLSEIKVSIGGQTIIKKLTNTGFDTVSIGEFEINVKGYVKVDLQGITKTGVNFGNVTDLVLQGNKVTDNLIYVKDNESSNYYWGRRGPSVHLAYQAPTEFNAEWFYNELTIPAGGDVVGSYFMANGFAEGYFGIQVNSASERRVLFSVWSPFKTDNPSAIPDDEKIILLKKGANVKTGEFGNEGSGGQSYLVYNWKPETTYKFLLKGQPTTDNYTIYTAYFYAPELNSWQIIASFKRPKTQTYLKRMHSFLENFNNTKGYLTRIANYDNAWVRSETGVWKELNVAKFTGDNIARINFRNDFSGGIRDGKFFLRNGGFYNESTSLNSLFTKPAKNKTPVIDFNQLP</sequence>
<evidence type="ECO:0000259" key="1">
    <source>
        <dbReference type="Pfam" id="PF16871"/>
    </source>
</evidence>
<name>A0A4V5P0H1_9SPHI</name>
<comment type="caution">
    <text evidence="2">The sequence shown here is derived from an EMBL/GenBank/DDBJ whole genome shotgun (WGS) entry which is preliminary data.</text>
</comment>